<name>A0A059F401_9MICR</name>
<gene>
    <name evidence="1" type="ORF">H312_00854</name>
</gene>
<dbReference type="HOGENOM" id="CLU_2922176_0_0_1"/>
<reference evidence="2" key="1">
    <citation type="submission" date="2013-02" db="EMBL/GenBank/DDBJ databases">
        <authorList>
            <consortium name="The Broad Institute Genome Sequencing Platform"/>
            <person name="Cuomo C."/>
            <person name="Becnel J."/>
            <person name="Sanscrainte N."/>
            <person name="Walker B."/>
            <person name="Young S.K."/>
            <person name="Zeng Q."/>
            <person name="Gargeya S."/>
            <person name="Fitzgerald M."/>
            <person name="Haas B."/>
            <person name="Abouelleil A."/>
            <person name="Alvarado L."/>
            <person name="Arachchi H.M."/>
            <person name="Berlin A.M."/>
            <person name="Chapman S.B."/>
            <person name="Dewar J."/>
            <person name="Goldberg J."/>
            <person name="Griggs A."/>
            <person name="Gujja S."/>
            <person name="Hansen M."/>
            <person name="Howarth C."/>
            <person name="Imamovic A."/>
            <person name="Larimer J."/>
            <person name="McCowan C."/>
            <person name="Murphy C."/>
            <person name="Neiman D."/>
            <person name="Pearson M."/>
            <person name="Priest M."/>
            <person name="Roberts A."/>
            <person name="Saif S."/>
            <person name="Shea T."/>
            <person name="Sisk P."/>
            <person name="Sykes S."/>
            <person name="Wortman J."/>
            <person name="Nusbaum C."/>
            <person name="Birren B."/>
        </authorList>
    </citation>
    <scope>NUCLEOTIDE SEQUENCE [LARGE SCALE GENOMIC DNA]</scope>
    <source>
        <strain evidence="2">PRA339</strain>
    </source>
</reference>
<sequence>MVLIYHSKILRIFYCFIFDYSNVQGINFCQISEPSYTKIKDLIIKNLPNETNLVGKNDREV</sequence>
<evidence type="ECO:0000313" key="2">
    <source>
        <dbReference type="Proteomes" id="UP000030655"/>
    </source>
</evidence>
<reference evidence="1 2" key="2">
    <citation type="submission" date="2014-03" db="EMBL/GenBank/DDBJ databases">
        <title>The Genome Sequence of Anncaliia algerae insect isolate PRA339.</title>
        <authorList>
            <consortium name="The Broad Institute Genome Sequencing Platform"/>
            <consortium name="The Broad Institute Genome Sequencing Center for Infectious Disease"/>
            <person name="Cuomo C."/>
            <person name="Becnel J."/>
            <person name="Sanscrainte N."/>
            <person name="Walker B."/>
            <person name="Young S.K."/>
            <person name="Zeng Q."/>
            <person name="Gargeya S."/>
            <person name="Fitzgerald M."/>
            <person name="Haas B."/>
            <person name="Abouelleil A."/>
            <person name="Alvarado L."/>
            <person name="Arachchi H.M."/>
            <person name="Berlin A.M."/>
            <person name="Chapman S.B."/>
            <person name="Dewar J."/>
            <person name="Goldberg J."/>
            <person name="Griggs A."/>
            <person name="Gujja S."/>
            <person name="Hansen M."/>
            <person name="Howarth C."/>
            <person name="Imamovic A."/>
            <person name="Larimer J."/>
            <person name="McCowan C."/>
            <person name="Murphy C."/>
            <person name="Neiman D."/>
            <person name="Pearson M."/>
            <person name="Priest M."/>
            <person name="Roberts A."/>
            <person name="Saif S."/>
            <person name="Shea T."/>
            <person name="Sisk P."/>
            <person name="Sykes S."/>
            <person name="Wortman J."/>
            <person name="Nusbaum C."/>
            <person name="Birren B."/>
        </authorList>
    </citation>
    <scope>NUCLEOTIDE SEQUENCE [LARGE SCALE GENOMIC DNA]</scope>
    <source>
        <strain evidence="1 2">PRA339</strain>
    </source>
</reference>
<dbReference type="Proteomes" id="UP000030655">
    <property type="component" value="Unassembled WGS sequence"/>
</dbReference>
<dbReference type="AlphaFoldDB" id="A0A059F401"/>
<proteinExistence type="predicted"/>
<keyword evidence="2" id="KW-1185">Reference proteome</keyword>
<organism evidence="1 2">
    <name type="scientific">Anncaliia algerae PRA339</name>
    <dbReference type="NCBI Taxonomy" id="1288291"/>
    <lineage>
        <taxon>Eukaryota</taxon>
        <taxon>Fungi</taxon>
        <taxon>Fungi incertae sedis</taxon>
        <taxon>Microsporidia</taxon>
        <taxon>Tubulinosematoidea</taxon>
        <taxon>Tubulinosematidae</taxon>
        <taxon>Anncaliia</taxon>
    </lineage>
</organism>
<protein>
    <submittedName>
        <fullName evidence="1">Uncharacterized protein</fullName>
    </submittedName>
</protein>
<evidence type="ECO:0000313" key="1">
    <source>
        <dbReference type="EMBL" id="KCZ81676.1"/>
    </source>
</evidence>
<dbReference type="VEuPathDB" id="MicrosporidiaDB:H312_00854"/>
<dbReference type="OrthoDB" id="10386759at2759"/>
<accession>A0A059F401</accession>
<dbReference type="EMBL" id="KK365138">
    <property type="protein sequence ID" value="KCZ81676.1"/>
    <property type="molecule type" value="Genomic_DNA"/>
</dbReference>